<evidence type="ECO:0000313" key="2">
    <source>
        <dbReference type="Proteomes" id="UP000822688"/>
    </source>
</evidence>
<proteinExistence type="predicted"/>
<dbReference type="AlphaFoldDB" id="A0A8T0HSY3"/>
<comment type="caution">
    <text evidence="1">The sequence shown here is derived from an EMBL/GenBank/DDBJ whole genome shotgun (WGS) entry which is preliminary data.</text>
</comment>
<dbReference type="EMBL" id="CM026426">
    <property type="protein sequence ID" value="KAG0573946.1"/>
    <property type="molecule type" value="Genomic_DNA"/>
</dbReference>
<gene>
    <name evidence="1" type="ORF">KC19_VG223900</name>
</gene>
<dbReference type="Proteomes" id="UP000822688">
    <property type="component" value="Chromosome V"/>
</dbReference>
<name>A0A8T0HSY3_CERPU</name>
<reference evidence="1" key="1">
    <citation type="submission" date="2020-06" db="EMBL/GenBank/DDBJ databases">
        <title>WGS assembly of Ceratodon purpureus strain R40.</title>
        <authorList>
            <person name="Carey S.B."/>
            <person name="Jenkins J."/>
            <person name="Shu S."/>
            <person name="Lovell J.T."/>
            <person name="Sreedasyam A."/>
            <person name="Maumus F."/>
            <person name="Tiley G.P."/>
            <person name="Fernandez-Pozo N."/>
            <person name="Barry K."/>
            <person name="Chen C."/>
            <person name="Wang M."/>
            <person name="Lipzen A."/>
            <person name="Daum C."/>
            <person name="Saski C.A."/>
            <person name="Payton A.C."/>
            <person name="Mcbreen J.C."/>
            <person name="Conrad R.E."/>
            <person name="Kollar L.M."/>
            <person name="Olsson S."/>
            <person name="Huttunen S."/>
            <person name="Landis J.B."/>
            <person name="Wickett N.J."/>
            <person name="Johnson M.G."/>
            <person name="Rensing S.A."/>
            <person name="Grimwood J."/>
            <person name="Schmutz J."/>
            <person name="Mcdaniel S.F."/>
        </authorList>
    </citation>
    <scope>NUCLEOTIDE SEQUENCE</scope>
    <source>
        <strain evidence="1">R40</strain>
    </source>
</reference>
<organism evidence="1 2">
    <name type="scientific">Ceratodon purpureus</name>
    <name type="common">Fire moss</name>
    <name type="synonym">Dicranum purpureum</name>
    <dbReference type="NCBI Taxonomy" id="3225"/>
    <lineage>
        <taxon>Eukaryota</taxon>
        <taxon>Viridiplantae</taxon>
        <taxon>Streptophyta</taxon>
        <taxon>Embryophyta</taxon>
        <taxon>Bryophyta</taxon>
        <taxon>Bryophytina</taxon>
        <taxon>Bryopsida</taxon>
        <taxon>Dicranidae</taxon>
        <taxon>Pseudoditrichales</taxon>
        <taxon>Ditrichaceae</taxon>
        <taxon>Ceratodon</taxon>
    </lineage>
</organism>
<sequence length="125" mass="14254">MYAYANHYRTEDPVEGNPYVTYDSGVACIATTTCRYSATDRRPVQADLKYVGVLRKIIRLDYSVIQINVMSCDCIKPNIVGNPSMRQDPHGFWLIRTGDFQRGNSEPYILPVHASQVKYDNRCSL</sequence>
<protein>
    <submittedName>
        <fullName evidence="1">Uncharacterized protein</fullName>
    </submittedName>
</protein>
<evidence type="ECO:0000313" key="1">
    <source>
        <dbReference type="EMBL" id="KAG0573946.1"/>
    </source>
</evidence>
<accession>A0A8T0HSY3</accession>
<keyword evidence="2" id="KW-1185">Reference proteome</keyword>